<gene>
    <name evidence="1" type="ORF">FRX31_009396</name>
</gene>
<organism evidence="1 2">
    <name type="scientific">Thalictrum thalictroides</name>
    <name type="common">Rue-anemone</name>
    <name type="synonym">Anemone thalictroides</name>
    <dbReference type="NCBI Taxonomy" id="46969"/>
    <lineage>
        <taxon>Eukaryota</taxon>
        <taxon>Viridiplantae</taxon>
        <taxon>Streptophyta</taxon>
        <taxon>Embryophyta</taxon>
        <taxon>Tracheophyta</taxon>
        <taxon>Spermatophyta</taxon>
        <taxon>Magnoliopsida</taxon>
        <taxon>Ranunculales</taxon>
        <taxon>Ranunculaceae</taxon>
        <taxon>Thalictroideae</taxon>
        <taxon>Thalictrum</taxon>
    </lineage>
</organism>
<name>A0A7J6WWH7_THATH</name>
<dbReference type="EMBL" id="JABWDY010009993">
    <property type="protein sequence ID" value="KAF5201018.1"/>
    <property type="molecule type" value="Genomic_DNA"/>
</dbReference>
<evidence type="ECO:0000313" key="2">
    <source>
        <dbReference type="Proteomes" id="UP000554482"/>
    </source>
</evidence>
<accession>A0A7J6WWH7</accession>
<proteinExistence type="predicted"/>
<dbReference type="Proteomes" id="UP000554482">
    <property type="component" value="Unassembled WGS sequence"/>
</dbReference>
<protein>
    <submittedName>
        <fullName evidence="1">Uncharacterized protein</fullName>
    </submittedName>
</protein>
<evidence type="ECO:0000313" key="1">
    <source>
        <dbReference type="EMBL" id="KAF5201018.1"/>
    </source>
</evidence>
<dbReference type="AlphaFoldDB" id="A0A7J6WWH7"/>
<sequence>MQLSAHLRLYCLLPLLCLRLQPKKINKNFALLCLRLQKLVPPSLLLCYFVLFIEDSLCLKGNTGAIAHSCKFGFSDPVESLFLAWAATFLQEKSYHSYDSVFFYMKKYVRSEIGHVLFDKWLKLLKLHAINLKIELVAATIIDLDAMGGKGCIGEILFTR</sequence>
<reference evidence="1 2" key="1">
    <citation type="submission" date="2020-06" db="EMBL/GenBank/DDBJ databases">
        <title>Transcriptomic and genomic resources for Thalictrum thalictroides and T. hernandezii: Facilitating candidate gene discovery in an emerging model plant lineage.</title>
        <authorList>
            <person name="Arias T."/>
            <person name="Riano-Pachon D.M."/>
            <person name="Di Stilio V.S."/>
        </authorList>
    </citation>
    <scope>NUCLEOTIDE SEQUENCE [LARGE SCALE GENOMIC DNA]</scope>
    <source>
        <strain evidence="2">cv. WT478/WT964</strain>
        <tissue evidence="1">Leaves</tissue>
    </source>
</reference>
<comment type="caution">
    <text evidence="1">The sequence shown here is derived from an EMBL/GenBank/DDBJ whole genome shotgun (WGS) entry which is preliminary data.</text>
</comment>
<keyword evidence="2" id="KW-1185">Reference proteome</keyword>